<name>A0A7J6WXD8_THATH</name>
<protein>
    <recommendedName>
        <fullName evidence="4">Transmembrane protein</fullName>
    </recommendedName>
</protein>
<keyword evidence="1" id="KW-1133">Transmembrane helix</keyword>
<evidence type="ECO:0000313" key="3">
    <source>
        <dbReference type="Proteomes" id="UP000554482"/>
    </source>
</evidence>
<gene>
    <name evidence="2" type="ORF">FRX31_008291</name>
</gene>
<keyword evidence="1" id="KW-0472">Membrane</keyword>
<dbReference type="AlphaFoldDB" id="A0A7J6WXD8"/>
<evidence type="ECO:0000313" key="2">
    <source>
        <dbReference type="EMBL" id="KAF5202121.1"/>
    </source>
</evidence>
<organism evidence="2 3">
    <name type="scientific">Thalictrum thalictroides</name>
    <name type="common">Rue-anemone</name>
    <name type="synonym">Anemone thalictroides</name>
    <dbReference type="NCBI Taxonomy" id="46969"/>
    <lineage>
        <taxon>Eukaryota</taxon>
        <taxon>Viridiplantae</taxon>
        <taxon>Streptophyta</taxon>
        <taxon>Embryophyta</taxon>
        <taxon>Tracheophyta</taxon>
        <taxon>Spermatophyta</taxon>
        <taxon>Magnoliopsida</taxon>
        <taxon>Ranunculales</taxon>
        <taxon>Ranunculaceae</taxon>
        <taxon>Thalictroideae</taxon>
        <taxon>Thalictrum</taxon>
    </lineage>
</organism>
<keyword evidence="1" id="KW-0812">Transmembrane</keyword>
<dbReference type="EMBL" id="JABWDY010008566">
    <property type="protein sequence ID" value="KAF5202121.1"/>
    <property type="molecule type" value="Genomic_DNA"/>
</dbReference>
<feature type="transmembrane region" description="Helical" evidence="1">
    <location>
        <begin position="9"/>
        <end position="31"/>
    </location>
</feature>
<dbReference type="Proteomes" id="UP000554482">
    <property type="component" value="Unassembled WGS sequence"/>
</dbReference>
<comment type="caution">
    <text evidence="2">The sequence shown here is derived from an EMBL/GenBank/DDBJ whole genome shotgun (WGS) entry which is preliminary data.</text>
</comment>
<keyword evidence="3" id="KW-1185">Reference proteome</keyword>
<accession>A0A7J6WXD8</accession>
<reference evidence="2 3" key="1">
    <citation type="submission" date="2020-06" db="EMBL/GenBank/DDBJ databases">
        <title>Transcriptomic and genomic resources for Thalictrum thalictroides and T. hernandezii: Facilitating candidate gene discovery in an emerging model plant lineage.</title>
        <authorList>
            <person name="Arias T."/>
            <person name="Riano-Pachon D.M."/>
            <person name="Di Stilio V.S."/>
        </authorList>
    </citation>
    <scope>NUCLEOTIDE SEQUENCE [LARGE SCALE GENOMIC DNA]</scope>
    <source>
        <strain evidence="3">cv. WT478/WT964</strain>
        <tissue evidence="2">Leaves</tissue>
    </source>
</reference>
<evidence type="ECO:0000256" key="1">
    <source>
        <dbReference type="SAM" id="Phobius"/>
    </source>
</evidence>
<evidence type="ECO:0008006" key="4">
    <source>
        <dbReference type="Google" id="ProtNLM"/>
    </source>
</evidence>
<sequence>MVVGPRNMVAIWACCCYCRVTFILCFILWALGLETWWPYGRWASKHGGHMDVGRMGVLGLETWWPYGRVVVTVV</sequence>
<proteinExistence type="predicted"/>